<dbReference type="Gene3D" id="3.30.200.20">
    <property type="entry name" value="Phosphorylase Kinase, domain 1"/>
    <property type="match status" value="1"/>
</dbReference>
<proteinExistence type="predicted"/>
<dbReference type="Gramene" id="TraesJAG1A03G00133040.1">
    <property type="protein sequence ID" value="TraesJAG1A03G00133040.1"/>
    <property type="gene ID" value="TraesJAG1A03G00133040"/>
</dbReference>
<dbReference type="Gramene" id="TraesLDM1A03G00133350.1">
    <property type="protein sequence ID" value="TraesLDM1A03G00133350.1"/>
    <property type="gene ID" value="TraesLDM1A03G00133350"/>
</dbReference>
<dbReference type="RefSeq" id="XP_044338617.1">
    <property type="nucleotide sequence ID" value="XM_044482682.1"/>
</dbReference>
<dbReference type="Gramene" id="TraesPARA_EIv1.0_0031870.1">
    <property type="protein sequence ID" value="TraesPARA_EIv1.0_0031870.1.CDS"/>
    <property type="gene ID" value="TraesPARA_EIv1.0_0031870"/>
</dbReference>
<dbReference type="InterPro" id="IPR011009">
    <property type="entry name" value="Kinase-like_dom_sf"/>
</dbReference>
<feature type="domain" description="Protein kinase" evidence="1">
    <location>
        <begin position="238"/>
        <end position="577"/>
    </location>
</feature>
<evidence type="ECO:0000313" key="3">
    <source>
        <dbReference type="Proteomes" id="UP000019116"/>
    </source>
</evidence>
<dbReference type="Gramene" id="TraesWEE_scaffold_153883_01G000200.1">
    <property type="protein sequence ID" value="TraesWEE_scaffold_153883_01G000200.1"/>
    <property type="gene ID" value="TraesWEE_scaffold_153883_01G000200"/>
</dbReference>
<dbReference type="Proteomes" id="UP000019116">
    <property type="component" value="Chromosome 1A"/>
</dbReference>
<dbReference type="Gramene" id="TraesNOR1A03G00134270.1">
    <property type="protein sequence ID" value="TraesNOR1A03G00134270.1"/>
    <property type="gene ID" value="TraesNOR1A03G00134270"/>
</dbReference>
<dbReference type="PANTHER" id="PTHR46699:SF1">
    <property type="entry name" value="SERINE_THREONINE-PROTEIN KINASE STN8, CHLOROPLASTIC"/>
    <property type="match status" value="1"/>
</dbReference>
<dbReference type="Gramene" id="TraesCS1A02G301400.1">
    <property type="protein sequence ID" value="TraesCS1A02G301400.1"/>
    <property type="gene ID" value="TraesCS1A02G301400"/>
</dbReference>
<dbReference type="PaxDb" id="4565-Traes_1AL_17C37FFB0.2"/>
<sequence>MASSSLLPPPTFANKYHALLHPHGARHRLTRCGAAPTDGGAGDELLTGALNLNLVRPDPVVATVVSDTGTDGWGDLFTELKRSLQADSSDPAASDSSSIGAAVPDGLLSSPLAGESANANAALVVPEGVLTSLPDSATDGVGAAVDAIPDELLSALNLDASSPAVRVADDALSRMEELTAGMNEAERWALFGVVAVTWLYLTARPGVLSGAVDTYVLAPLQQALDTLLGRRSLKMSDFVVGERIGEGSFGVVFSGAVVPRGGPAVEERAGRAKTKLQLDDRYKEKVILKKIKVGTVGAKECGDYEEWFNYRVARAAPESCADFMGSFVADKTKSEFVKGGKWLVWKFEGDRTLGNYVTDRGFPANLEPLMFGRALRGVDPLTRAALVVKQVMRQLVTSLRRIHDTGIVHRDIKPSNLVVTRRGQVKLIDFGAATDLRIGKNYLPDRTLLDPDYCPPELYVLPEETPTPPAEPIAAILSPILWQLNSPDLFDMYSAGIVLMQMATPALRSPSGLKNFNSELKAAGYDLNRWRETTRRRPDLQILDLDSGRGWDLATKLIAQREKGRLSAAAALRHPYFLLGGDRAAAVLSKLQLTK</sequence>
<dbReference type="Gramene" id="TraesARI1A03G00135280.1">
    <property type="protein sequence ID" value="TraesARI1A03G00135280.1"/>
    <property type="gene ID" value="TraesARI1A03G00135280"/>
</dbReference>
<dbReference type="Gramene" id="TraesLAC1A03G00136100.1">
    <property type="protein sequence ID" value="TraesLAC1A03G00136100.1"/>
    <property type="gene ID" value="TraesLAC1A03G00136100"/>
</dbReference>
<dbReference type="PROSITE" id="PS00108">
    <property type="entry name" value="PROTEIN_KINASE_ST"/>
    <property type="match status" value="1"/>
</dbReference>
<dbReference type="PROSITE" id="PS50011">
    <property type="entry name" value="PROTEIN_KINASE_DOM"/>
    <property type="match status" value="1"/>
</dbReference>
<dbReference type="GO" id="GO:0005524">
    <property type="term" value="F:ATP binding"/>
    <property type="evidence" value="ECO:0007669"/>
    <property type="project" value="InterPro"/>
</dbReference>
<dbReference type="InterPro" id="IPR000719">
    <property type="entry name" value="Prot_kinase_dom"/>
</dbReference>
<keyword evidence="3" id="KW-1185">Reference proteome</keyword>
<dbReference type="Gramene" id="TraesSYM1A03G00136780.1">
    <property type="protein sequence ID" value="TraesSYM1A03G00136780.1"/>
    <property type="gene ID" value="TraesSYM1A03G00136780"/>
</dbReference>
<organism evidence="2">
    <name type="scientific">Triticum aestivum</name>
    <name type="common">Wheat</name>
    <dbReference type="NCBI Taxonomy" id="4565"/>
    <lineage>
        <taxon>Eukaryota</taxon>
        <taxon>Viridiplantae</taxon>
        <taxon>Streptophyta</taxon>
        <taxon>Embryophyta</taxon>
        <taxon>Tracheophyta</taxon>
        <taxon>Spermatophyta</taxon>
        <taxon>Magnoliopsida</taxon>
        <taxon>Liliopsida</taxon>
        <taxon>Poales</taxon>
        <taxon>Poaceae</taxon>
        <taxon>BOP clade</taxon>
        <taxon>Pooideae</taxon>
        <taxon>Triticodae</taxon>
        <taxon>Triticeae</taxon>
        <taxon>Triticinae</taxon>
        <taxon>Triticum</taxon>
    </lineage>
</organism>
<reference evidence="2" key="1">
    <citation type="submission" date="2018-08" db="EMBL/GenBank/DDBJ databases">
        <authorList>
            <person name="Rossello M."/>
        </authorList>
    </citation>
    <scope>NUCLEOTIDE SEQUENCE [LARGE SCALE GENOMIC DNA]</scope>
    <source>
        <strain evidence="2">cv. Chinese Spring</strain>
    </source>
</reference>
<dbReference type="Gene3D" id="1.10.510.10">
    <property type="entry name" value="Transferase(Phosphotransferase) domain 1"/>
    <property type="match status" value="1"/>
</dbReference>
<dbReference type="Gramene" id="TraesCLE_scaffold_156433_01G000200.1">
    <property type="protein sequence ID" value="TraesCLE_scaffold_156433_01G000200.1"/>
    <property type="gene ID" value="TraesCLE_scaffold_156433_01G000200"/>
</dbReference>
<dbReference type="SMR" id="A0A3B5Y343"/>
<dbReference type="Gramene" id="TraesROB_scaffold_133906_01G000200.1">
    <property type="protein sequence ID" value="TraesROB_scaffold_133906_01G000200.1"/>
    <property type="gene ID" value="TraesROB_scaffold_133906_01G000200"/>
</dbReference>
<dbReference type="EnsemblPlants" id="TraesCS1A02G301400.1">
    <property type="protein sequence ID" value="TraesCS1A02G301400.1"/>
    <property type="gene ID" value="TraesCS1A02G301400"/>
</dbReference>
<dbReference type="Gramene" id="TraesJUL1A03G00133090.1">
    <property type="protein sequence ID" value="TraesJUL1A03G00133090.1"/>
    <property type="gene ID" value="TraesJUL1A03G00133090"/>
</dbReference>
<dbReference type="SUPFAM" id="SSF56112">
    <property type="entry name" value="Protein kinase-like (PK-like)"/>
    <property type="match status" value="1"/>
</dbReference>
<dbReference type="Gramene" id="TraesSTA1A03G00133860.1">
    <property type="protein sequence ID" value="TraesSTA1A03G00133860.1"/>
    <property type="gene ID" value="TraesSTA1A03G00133860"/>
</dbReference>
<dbReference type="OMA" id="FTKGEKW"/>
<dbReference type="OrthoDB" id="10252171at2759"/>
<protein>
    <recommendedName>
        <fullName evidence="1">Protein kinase domain-containing protein</fullName>
    </recommendedName>
</protein>
<reference evidence="2" key="2">
    <citation type="submission" date="2018-10" db="UniProtKB">
        <authorList>
            <consortium name="EnsemblPlants"/>
        </authorList>
    </citation>
    <scope>IDENTIFICATION</scope>
</reference>
<dbReference type="Gramene" id="TraesCS1A03G0749900.1">
    <property type="protein sequence ID" value="TraesCS1A03G0749900.1.CDS"/>
    <property type="gene ID" value="TraesCS1A03G0749900"/>
</dbReference>
<dbReference type="Gramene" id="TraesMAC1A03G00134660.1">
    <property type="protein sequence ID" value="TraesMAC1A03G00134660.1"/>
    <property type="gene ID" value="TraesMAC1A03G00134660"/>
</dbReference>
<dbReference type="InterPro" id="IPR008271">
    <property type="entry name" value="Ser/Thr_kinase_AS"/>
</dbReference>
<gene>
    <name evidence="2" type="primary">LOC123060111</name>
</gene>
<evidence type="ECO:0000259" key="1">
    <source>
        <dbReference type="PROSITE" id="PS50011"/>
    </source>
</evidence>
<dbReference type="Gramene" id="TraesCAD_scaffold_039485_01G000400.1">
    <property type="protein sequence ID" value="TraesCAD_scaffold_039485_01G000400.1"/>
    <property type="gene ID" value="TraesCAD_scaffold_039485_01G000400"/>
</dbReference>
<name>A0A3B5Y343_WHEAT</name>
<dbReference type="GO" id="GO:0004672">
    <property type="term" value="F:protein kinase activity"/>
    <property type="evidence" value="ECO:0007669"/>
    <property type="project" value="InterPro"/>
</dbReference>
<dbReference type="AlphaFoldDB" id="A0A3B5Y343"/>
<dbReference type="GeneID" id="123060111"/>
<dbReference type="STRING" id="4565.A0A3B5Y343"/>
<evidence type="ECO:0000313" key="2">
    <source>
        <dbReference type="EnsemblPlants" id="TraesCS1A02G301400.1"/>
    </source>
</evidence>
<accession>A0A3B5Y343</accession>
<dbReference type="SMART" id="SM00220">
    <property type="entry name" value="S_TKc"/>
    <property type="match status" value="1"/>
</dbReference>
<dbReference type="Pfam" id="PF00069">
    <property type="entry name" value="Pkinase"/>
    <property type="match status" value="1"/>
</dbReference>
<dbReference type="KEGG" id="taes:123060111"/>
<dbReference type="PANTHER" id="PTHR46699">
    <property type="entry name" value="SERINE/THREONINE-PROTEIN KINASE STN8, CHLOROPLASTIC-RELATED"/>
    <property type="match status" value="1"/>
</dbReference>